<keyword evidence="3 6" id="KW-0812">Transmembrane</keyword>
<evidence type="ECO:0000256" key="1">
    <source>
        <dbReference type="ARBA" id="ARBA00004141"/>
    </source>
</evidence>
<name>A0AAV0ZUR5_VICFA</name>
<feature type="transmembrane region" description="Helical" evidence="6">
    <location>
        <begin position="6"/>
        <end position="28"/>
    </location>
</feature>
<keyword evidence="5 6" id="KW-0472">Membrane</keyword>
<dbReference type="Pfam" id="PF03311">
    <property type="entry name" value="Cornichon"/>
    <property type="match status" value="1"/>
</dbReference>
<evidence type="ECO:0000256" key="6">
    <source>
        <dbReference type="SAM" id="Phobius"/>
    </source>
</evidence>
<dbReference type="InterPro" id="IPR003377">
    <property type="entry name" value="Cornichon"/>
</dbReference>
<evidence type="ECO:0000313" key="8">
    <source>
        <dbReference type="Proteomes" id="UP001157006"/>
    </source>
</evidence>
<dbReference type="GO" id="GO:0016020">
    <property type="term" value="C:membrane"/>
    <property type="evidence" value="ECO:0007669"/>
    <property type="project" value="UniProtKB-SubCell"/>
</dbReference>
<evidence type="ECO:0000256" key="4">
    <source>
        <dbReference type="ARBA" id="ARBA00022989"/>
    </source>
</evidence>
<sequence>MGWNLFFWLVISFPANIALLASNFYQVLILSDLEADYINPFDASSRINYFILPEFIGQGVLCAICLFTAHWLMFLLNLPLTCYHAMLLCNSSNPAMKSAIAFWGVDAKQRYPKINKVMSFRFIFSFCFFVSSALFLLCPIFSIASLLFQQHIGTSSSTSVPHLRRSSKPSSTSPFYFSAVPAAASKDFSVSFLRSTSPFHFSVSLSVSLG</sequence>
<evidence type="ECO:0000256" key="2">
    <source>
        <dbReference type="ARBA" id="ARBA00010095"/>
    </source>
</evidence>
<dbReference type="SMART" id="SM01398">
    <property type="entry name" value="Cornichon"/>
    <property type="match status" value="1"/>
</dbReference>
<evidence type="ECO:0000256" key="5">
    <source>
        <dbReference type="ARBA" id="ARBA00023136"/>
    </source>
</evidence>
<comment type="similarity">
    <text evidence="2">Belongs to the cornichon family.</text>
</comment>
<dbReference type="EMBL" id="OX451738">
    <property type="protein sequence ID" value="CAI8602186.1"/>
    <property type="molecule type" value="Genomic_DNA"/>
</dbReference>
<gene>
    <name evidence="7" type="ORF">VFH_III028480</name>
</gene>
<feature type="transmembrane region" description="Helical" evidence="6">
    <location>
        <begin position="49"/>
        <end position="73"/>
    </location>
</feature>
<feature type="transmembrane region" description="Helical" evidence="6">
    <location>
        <begin position="122"/>
        <end position="148"/>
    </location>
</feature>
<dbReference type="AlphaFoldDB" id="A0AAV0ZUR5"/>
<dbReference type="GO" id="GO:0016192">
    <property type="term" value="P:vesicle-mediated transport"/>
    <property type="evidence" value="ECO:0007669"/>
    <property type="project" value="InterPro"/>
</dbReference>
<comment type="subcellular location">
    <subcellularLocation>
        <location evidence="1">Membrane</location>
        <topology evidence="1">Multi-pass membrane protein</topology>
    </subcellularLocation>
</comment>
<keyword evidence="8" id="KW-1185">Reference proteome</keyword>
<protein>
    <submittedName>
        <fullName evidence="7">Uncharacterized protein</fullName>
    </submittedName>
</protein>
<organism evidence="7 8">
    <name type="scientific">Vicia faba</name>
    <name type="common">Broad bean</name>
    <name type="synonym">Faba vulgaris</name>
    <dbReference type="NCBI Taxonomy" id="3906"/>
    <lineage>
        <taxon>Eukaryota</taxon>
        <taxon>Viridiplantae</taxon>
        <taxon>Streptophyta</taxon>
        <taxon>Embryophyta</taxon>
        <taxon>Tracheophyta</taxon>
        <taxon>Spermatophyta</taxon>
        <taxon>Magnoliopsida</taxon>
        <taxon>eudicotyledons</taxon>
        <taxon>Gunneridae</taxon>
        <taxon>Pentapetalae</taxon>
        <taxon>rosids</taxon>
        <taxon>fabids</taxon>
        <taxon>Fabales</taxon>
        <taxon>Fabaceae</taxon>
        <taxon>Papilionoideae</taxon>
        <taxon>50 kb inversion clade</taxon>
        <taxon>NPAAA clade</taxon>
        <taxon>Hologalegina</taxon>
        <taxon>IRL clade</taxon>
        <taxon>Fabeae</taxon>
        <taxon>Vicia</taxon>
    </lineage>
</organism>
<dbReference type="Proteomes" id="UP001157006">
    <property type="component" value="Chromosome 3"/>
</dbReference>
<dbReference type="PANTHER" id="PTHR12290">
    <property type="entry name" value="CORNICHON-RELATED"/>
    <property type="match status" value="1"/>
</dbReference>
<keyword evidence="4 6" id="KW-1133">Transmembrane helix</keyword>
<proteinExistence type="inferred from homology"/>
<evidence type="ECO:0000256" key="3">
    <source>
        <dbReference type="ARBA" id="ARBA00022692"/>
    </source>
</evidence>
<accession>A0AAV0ZUR5</accession>
<reference evidence="7 8" key="1">
    <citation type="submission" date="2023-01" db="EMBL/GenBank/DDBJ databases">
        <authorList>
            <person name="Kreplak J."/>
        </authorList>
    </citation>
    <scope>NUCLEOTIDE SEQUENCE [LARGE SCALE GENOMIC DNA]</scope>
</reference>
<evidence type="ECO:0000313" key="7">
    <source>
        <dbReference type="EMBL" id="CAI8602186.1"/>
    </source>
</evidence>